<dbReference type="Proteomes" id="UP001146120">
    <property type="component" value="Unassembled WGS sequence"/>
</dbReference>
<proteinExistence type="predicted"/>
<comment type="caution">
    <text evidence="2">The sequence shown here is derived from an EMBL/GenBank/DDBJ whole genome shotgun (WGS) entry which is preliminary data.</text>
</comment>
<sequence>RVQGNRKADTAASQYDPHYHCEVQKKHGFIADVPRPGRSSAHRRVQSIVVREVLRSRKISSAALAQMLQEHHQIIVSDETVRQILHHAGLHGRAVNKKKRLDYAKKHVNWTPQQWNNVLLTDESKFNVGASDGRVYVWRRGGEEYHPDCPHSRVE</sequence>
<evidence type="ECO:0000259" key="1">
    <source>
        <dbReference type="Pfam" id="PF01498"/>
    </source>
</evidence>
<reference evidence="2" key="1">
    <citation type="submission" date="2022-11" db="EMBL/GenBank/DDBJ databases">
        <authorList>
            <person name="Morgan W.R."/>
            <person name="Tartar A."/>
        </authorList>
    </citation>
    <scope>NUCLEOTIDE SEQUENCE</scope>
    <source>
        <strain evidence="2">ARSEF 373</strain>
    </source>
</reference>
<dbReference type="Pfam" id="PF01498">
    <property type="entry name" value="HTH_Tnp_Tc3_2"/>
    <property type="match status" value="1"/>
</dbReference>
<reference evidence="2" key="2">
    <citation type="journal article" date="2023" name="Microbiol Resour">
        <title>Decontamination and Annotation of the Draft Genome Sequence of the Oomycete Lagenidium giganteum ARSEF 373.</title>
        <authorList>
            <person name="Morgan W.R."/>
            <person name="Tartar A."/>
        </authorList>
    </citation>
    <scope>NUCLEOTIDE SEQUENCE</scope>
    <source>
        <strain evidence="2">ARSEF 373</strain>
    </source>
</reference>
<feature type="non-terminal residue" evidence="2">
    <location>
        <position position="1"/>
    </location>
</feature>
<organism evidence="2 3">
    <name type="scientific">Lagenidium giganteum</name>
    <dbReference type="NCBI Taxonomy" id="4803"/>
    <lineage>
        <taxon>Eukaryota</taxon>
        <taxon>Sar</taxon>
        <taxon>Stramenopiles</taxon>
        <taxon>Oomycota</taxon>
        <taxon>Peronosporomycetes</taxon>
        <taxon>Pythiales</taxon>
        <taxon>Pythiaceae</taxon>
    </lineage>
</organism>
<dbReference type="InterPro" id="IPR036397">
    <property type="entry name" value="RNaseH_sf"/>
</dbReference>
<dbReference type="AlphaFoldDB" id="A0AAV2YDY8"/>
<dbReference type="Gene3D" id="3.30.420.10">
    <property type="entry name" value="Ribonuclease H-like superfamily/Ribonuclease H"/>
    <property type="match status" value="1"/>
</dbReference>
<keyword evidence="3" id="KW-1185">Reference proteome</keyword>
<dbReference type="EMBL" id="DAKRPA010000435">
    <property type="protein sequence ID" value="DAZ92505.1"/>
    <property type="molecule type" value="Genomic_DNA"/>
</dbReference>
<dbReference type="GO" id="GO:0006313">
    <property type="term" value="P:DNA transposition"/>
    <property type="evidence" value="ECO:0007669"/>
    <property type="project" value="InterPro"/>
</dbReference>
<name>A0AAV2YDY8_9STRA</name>
<evidence type="ECO:0000313" key="3">
    <source>
        <dbReference type="Proteomes" id="UP001146120"/>
    </source>
</evidence>
<dbReference type="GO" id="GO:0015074">
    <property type="term" value="P:DNA integration"/>
    <property type="evidence" value="ECO:0007669"/>
    <property type="project" value="InterPro"/>
</dbReference>
<protein>
    <recommendedName>
        <fullName evidence="1">Transposase Tc1-like domain-containing protein</fullName>
    </recommendedName>
</protein>
<feature type="domain" description="Transposase Tc1-like" evidence="1">
    <location>
        <begin position="49"/>
        <end position="109"/>
    </location>
</feature>
<accession>A0AAV2YDY8</accession>
<evidence type="ECO:0000313" key="2">
    <source>
        <dbReference type="EMBL" id="DAZ92505.1"/>
    </source>
</evidence>
<gene>
    <name evidence="2" type="ORF">N0F65_012735</name>
</gene>
<dbReference type="InterPro" id="IPR002492">
    <property type="entry name" value="Transposase_Tc1-like"/>
</dbReference>
<dbReference type="GO" id="GO:0003677">
    <property type="term" value="F:DNA binding"/>
    <property type="evidence" value="ECO:0007669"/>
    <property type="project" value="InterPro"/>
</dbReference>